<evidence type="ECO:0000259" key="1">
    <source>
        <dbReference type="Pfam" id="PF08079"/>
    </source>
</evidence>
<dbReference type="GO" id="GO:0022625">
    <property type="term" value="C:cytosolic large ribosomal subunit"/>
    <property type="evidence" value="ECO:0007669"/>
    <property type="project" value="TreeGrafter"/>
</dbReference>
<sequence length="95" mass="11177">MAPTPEETKTKMIKGLPVVPESVLKHRKRSDSSRAQTLQNAIKRKALKVKKRNEIFKRAKQYVKEYRLKERNEVRLIRQAKNRGIFYVPGEDKLS</sequence>
<dbReference type="Proteomes" id="UP001431783">
    <property type="component" value="Unassembled WGS sequence"/>
</dbReference>
<name>A0AAW1U1R7_9CUCU</name>
<dbReference type="EMBL" id="JARQZJ010000032">
    <property type="protein sequence ID" value="KAK9874903.1"/>
    <property type="molecule type" value="Genomic_DNA"/>
</dbReference>
<gene>
    <name evidence="2" type="ORF">WA026_005718</name>
</gene>
<reference evidence="2 3" key="1">
    <citation type="submission" date="2023-03" db="EMBL/GenBank/DDBJ databases">
        <title>Genome insight into feeding habits of ladybird beetles.</title>
        <authorList>
            <person name="Li H.-S."/>
            <person name="Huang Y.-H."/>
            <person name="Pang H."/>
        </authorList>
    </citation>
    <scope>NUCLEOTIDE SEQUENCE [LARGE SCALE GENOMIC DNA]</scope>
    <source>
        <strain evidence="2">SYSU_2023b</strain>
        <tissue evidence="2">Whole body</tissue>
    </source>
</reference>
<dbReference type="GO" id="GO:0003735">
    <property type="term" value="F:structural constituent of ribosome"/>
    <property type="evidence" value="ECO:0007669"/>
    <property type="project" value="TreeGrafter"/>
</dbReference>
<dbReference type="GO" id="GO:0003723">
    <property type="term" value="F:RNA binding"/>
    <property type="evidence" value="ECO:0007669"/>
    <property type="project" value="TreeGrafter"/>
</dbReference>
<dbReference type="PANTHER" id="PTHR11524:SF16">
    <property type="entry name" value="LARGE RIBOSOMAL SUBUNIT PROTEIN UL30"/>
    <property type="match status" value="1"/>
</dbReference>
<comment type="caution">
    <text evidence="2">The sequence shown here is derived from an EMBL/GenBank/DDBJ whole genome shotgun (WGS) entry which is preliminary data.</text>
</comment>
<dbReference type="PANTHER" id="PTHR11524">
    <property type="entry name" value="60S RIBOSOMAL PROTEIN L7"/>
    <property type="match status" value="1"/>
</dbReference>
<feature type="domain" description="Large ribosomal subunit protein uL30 N-terminal eukaryotes" evidence="1">
    <location>
        <begin position="19"/>
        <end position="89"/>
    </location>
</feature>
<dbReference type="InterPro" id="IPR012988">
    <property type="entry name" value="Ribosomal_uL30_N_euk"/>
</dbReference>
<dbReference type="AlphaFoldDB" id="A0AAW1U1R7"/>
<dbReference type="Pfam" id="PF08079">
    <property type="entry name" value="Ribosomal_L30_N"/>
    <property type="match status" value="1"/>
</dbReference>
<dbReference type="InterPro" id="IPR039699">
    <property type="entry name" value="Ribosomal_uL30"/>
</dbReference>
<organism evidence="2 3">
    <name type="scientific">Henosepilachna vigintioctopunctata</name>
    <dbReference type="NCBI Taxonomy" id="420089"/>
    <lineage>
        <taxon>Eukaryota</taxon>
        <taxon>Metazoa</taxon>
        <taxon>Ecdysozoa</taxon>
        <taxon>Arthropoda</taxon>
        <taxon>Hexapoda</taxon>
        <taxon>Insecta</taxon>
        <taxon>Pterygota</taxon>
        <taxon>Neoptera</taxon>
        <taxon>Endopterygota</taxon>
        <taxon>Coleoptera</taxon>
        <taxon>Polyphaga</taxon>
        <taxon>Cucujiformia</taxon>
        <taxon>Coccinelloidea</taxon>
        <taxon>Coccinellidae</taxon>
        <taxon>Epilachninae</taxon>
        <taxon>Epilachnini</taxon>
        <taxon>Henosepilachna</taxon>
    </lineage>
</organism>
<proteinExistence type="predicted"/>
<evidence type="ECO:0000313" key="3">
    <source>
        <dbReference type="Proteomes" id="UP001431783"/>
    </source>
</evidence>
<evidence type="ECO:0000313" key="2">
    <source>
        <dbReference type="EMBL" id="KAK9874903.1"/>
    </source>
</evidence>
<dbReference type="GO" id="GO:0000463">
    <property type="term" value="P:maturation of LSU-rRNA from tricistronic rRNA transcript (SSU-rRNA, 5.8S rRNA, LSU-rRNA)"/>
    <property type="evidence" value="ECO:0007669"/>
    <property type="project" value="TreeGrafter"/>
</dbReference>
<protein>
    <recommendedName>
        <fullName evidence="1">Large ribosomal subunit protein uL30 N-terminal eukaryotes domain-containing protein</fullName>
    </recommendedName>
</protein>
<accession>A0AAW1U1R7</accession>
<keyword evidence="3" id="KW-1185">Reference proteome</keyword>